<feature type="compositionally biased region" description="Polar residues" evidence="1">
    <location>
        <begin position="340"/>
        <end position="354"/>
    </location>
</feature>
<feature type="compositionally biased region" description="Polar residues" evidence="1">
    <location>
        <begin position="58"/>
        <end position="76"/>
    </location>
</feature>
<dbReference type="AlphaFoldDB" id="A0AAD5VSQ6"/>
<keyword evidence="2" id="KW-0732">Signal</keyword>
<evidence type="ECO:0000313" key="3">
    <source>
        <dbReference type="EMBL" id="KAJ3567729.1"/>
    </source>
</evidence>
<proteinExistence type="predicted"/>
<feature type="compositionally biased region" description="Polar residues" evidence="1">
    <location>
        <begin position="83"/>
        <end position="126"/>
    </location>
</feature>
<evidence type="ECO:0000256" key="2">
    <source>
        <dbReference type="SAM" id="SignalP"/>
    </source>
</evidence>
<reference evidence="3" key="1">
    <citation type="submission" date="2022-07" db="EMBL/GenBank/DDBJ databases">
        <title>Genome Sequence of Leucocoprinus birnbaumii.</title>
        <authorList>
            <person name="Buettner E."/>
        </authorList>
    </citation>
    <scope>NUCLEOTIDE SEQUENCE</scope>
    <source>
        <strain evidence="3">VT141</strain>
    </source>
</reference>
<feature type="region of interest" description="Disordered" evidence="1">
    <location>
        <begin position="329"/>
        <end position="466"/>
    </location>
</feature>
<dbReference type="EMBL" id="JANIEX010000392">
    <property type="protein sequence ID" value="KAJ3567729.1"/>
    <property type="molecule type" value="Genomic_DNA"/>
</dbReference>
<feature type="compositionally biased region" description="Low complexity" evidence="1">
    <location>
        <begin position="130"/>
        <end position="149"/>
    </location>
</feature>
<accession>A0AAD5VSQ6</accession>
<feature type="region of interest" description="Disordered" evidence="1">
    <location>
        <begin position="54"/>
        <end position="161"/>
    </location>
</feature>
<feature type="signal peptide" evidence="2">
    <location>
        <begin position="1"/>
        <end position="18"/>
    </location>
</feature>
<protein>
    <submittedName>
        <fullName evidence="3">Uncharacterized protein</fullName>
    </submittedName>
</protein>
<evidence type="ECO:0000256" key="1">
    <source>
        <dbReference type="SAM" id="MobiDB-lite"/>
    </source>
</evidence>
<feature type="compositionally biased region" description="Low complexity" evidence="1">
    <location>
        <begin position="355"/>
        <end position="442"/>
    </location>
</feature>
<name>A0AAD5VSQ6_9AGAR</name>
<evidence type="ECO:0000313" key="4">
    <source>
        <dbReference type="Proteomes" id="UP001213000"/>
    </source>
</evidence>
<sequence>MRLTTTFFTLALALNVLATPIGDHAVFRRHTGIPARNARRYILQSRMDAPPACVAKASSASNTTDVPDLSNSTVTDPTVADVPSNSTSLDGTVDSTGNSTDTSLTDPTGNSTDTSTIDTTGNSTDASAIDTTGSDNSTASDTSNSTDSSSARRRRGIVSTASPVTSISQSATLDIVDLAFEWQNLCLLSGGGVFVDNSPCVHIAGSDGFSALLADADPCLQQTFADSIVTFAKSPGILNKDALIAFAIKYRRHPRTAVSILGTVPSSLYCLKAPINPELHGIVNAQPDGVNPGLFGSPNDPMVPFGSDGTCPFGTTADVSTCSCIPDSSNSTDVSSLSDGTSADNSTVTDSSPGSSDNSTVTDTSATSTDDSTLSDASATATATDASATDASATSSADDSSVTDAATSTDDATVTDSAVSDAAASTDAASATDSSASLTAVDGSPIATGSASDISGNINDPNGRRK</sequence>
<comment type="caution">
    <text evidence="3">The sequence shown here is derived from an EMBL/GenBank/DDBJ whole genome shotgun (WGS) entry which is preliminary data.</text>
</comment>
<gene>
    <name evidence="3" type="ORF">NP233_g6182</name>
</gene>
<feature type="chain" id="PRO_5042245293" evidence="2">
    <location>
        <begin position="19"/>
        <end position="466"/>
    </location>
</feature>
<organism evidence="3 4">
    <name type="scientific">Leucocoprinus birnbaumii</name>
    <dbReference type="NCBI Taxonomy" id="56174"/>
    <lineage>
        <taxon>Eukaryota</taxon>
        <taxon>Fungi</taxon>
        <taxon>Dikarya</taxon>
        <taxon>Basidiomycota</taxon>
        <taxon>Agaricomycotina</taxon>
        <taxon>Agaricomycetes</taxon>
        <taxon>Agaricomycetidae</taxon>
        <taxon>Agaricales</taxon>
        <taxon>Agaricineae</taxon>
        <taxon>Agaricaceae</taxon>
        <taxon>Leucocoprinus</taxon>
    </lineage>
</organism>
<feature type="compositionally biased region" description="Low complexity" evidence="1">
    <location>
        <begin position="329"/>
        <end position="339"/>
    </location>
</feature>
<dbReference type="Proteomes" id="UP001213000">
    <property type="component" value="Unassembled WGS sequence"/>
</dbReference>
<keyword evidence="4" id="KW-1185">Reference proteome</keyword>
<feature type="compositionally biased region" description="Polar residues" evidence="1">
    <location>
        <begin position="447"/>
        <end position="460"/>
    </location>
</feature>